<dbReference type="PANTHER" id="PTHR37042:SF4">
    <property type="entry name" value="OUTER MEMBRANE PROTEIN RV1973"/>
    <property type="match status" value="1"/>
</dbReference>
<dbReference type="RefSeq" id="WP_048474037.1">
    <property type="nucleotide sequence ID" value="NZ_JYNL01000069.1"/>
</dbReference>
<evidence type="ECO:0000256" key="1">
    <source>
        <dbReference type="ARBA" id="ARBA00004370"/>
    </source>
</evidence>
<evidence type="ECO:0008006" key="5">
    <source>
        <dbReference type="Google" id="ProtNLM"/>
    </source>
</evidence>
<dbReference type="GO" id="GO:0016020">
    <property type="term" value="C:membrane"/>
    <property type="evidence" value="ECO:0007669"/>
    <property type="project" value="UniProtKB-SubCell"/>
</dbReference>
<protein>
    <recommendedName>
        <fullName evidence="5">Mammalian cell entry protein</fullName>
    </recommendedName>
</protein>
<evidence type="ECO:0000256" key="2">
    <source>
        <dbReference type="ARBA" id="ARBA00023136"/>
    </source>
</evidence>
<organism evidence="3 4">
    <name type="scientific">Mycolicibacterium chlorophenolicum</name>
    <dbReference type="NCBI Taxonomy" id="37916"/>
    <lineage>
        <taxon>Bacteria</taxon>
        <taxon>Bacillati</taxon>
        <taxon>Actinomycetota</taxon>
        <taxon>Actinomycetes</taxon>
        <taxon>Mycobacteriales</taxon>
        <taxon>Mycobacteriaceae</taxon>
        <taxon>Mycolicibacterium</taxon>
    </lineage>
</organism>
<dbReference type="STRING" id="37916.MCHLDSM_07211"/>
<dbReference type="Proteomes" id="UP000036513">
    <property type="component" value="Unassembled WGS sequence"/>
</dbReference>
<name>A0A0J6VE77_9MYCO</name>
<reference evidence="3 4" key="1">
    <citation type="journal article" date="2015" name="Genome Biol. Evol.">
        <title>Characterization of Three Mycobacterium spp. with Potential Use in Bioremediation by Genome Sequencing and Comparative Genomics.</title>
        <authorList>
            <person name="Das S."/>
            <person name="Pettersson B.M."/>
            <person name="Behra P.R."/>
            <person name="Ramesh M."/>
            <person name="Dasgupta S."/>
            <person name="Bhattacharya A."/>
            <person name="Kirsebom L.A."/>
        </authorList>
    </citation>
    <scope>NUCLEOTIDE SEQUENCE [LARGE SCALE GENOMIC DNA]</scope>
    <source>
        <strain evidence="3 4">DSM 43826</strain>
    </source>
</reference>
<dbReference type="AlphaFoldDB" id="A0A0J6VE77"/>
<evidence type="ECO:0000313" key="4">
    <source>
        <dbReference type="Proteomes" id="UP000036513"/>
    </source>
</evidence>
<keyword evidence="4" id="KW-1185">Reference proteome</keyword>
<dbReference type="PANTHER" id="PTHR37042">
    <property type="entry name" value="OUTER MEMBRANE PROTEIN RV1973"/>
    <property type="match status" value="1"/>
</dbReference>
<comment type="subcellular location">
    <subcellularLocation>
        <location evidence="1">Membrane</location>
    </subcellularLocation>
</comment>
<keyword evidence="2" id="KW-0472">Membrane</keyword>
<dbReference type="EMBL" id="JYNL01000069">
    <property type="protein sequence ID" value="KMO67952.1"/>
    <property type="molecule type" value="Genomic_DNA"/>
</dbReference>
<sequence>MGDRVAKFVAALGVLLALGLVALGAVGGRLYWSGVELRGEQTARAELAPLAQQQIPKVFGYDYQTVERSLNEIYPLLTPTYRREFEDRATKDIIPQARDRQLVSQANVVGVGVLEAQRNSASVMVYMNRTVTDKSRQPVYDGSRLRVDYQKVDGKWLINYITPI</sequence>
<dbReference type="PATRIC" id="fig|37916.4.peg.7225"/>
<gene>
    <name evidence="3" type="ORF">MCHLDSM_07211</name>
</gene>
<evidence type="ECO:0000313" key="3">
    <source>
        <dbReference type="EMBL" id="KMO67952.1"/>
    </source>
</evidence>
<comment type="caution">
    <text evidence="3">The sequence shown here is derived from an EMBL/GenBank/DDBJ whole genome shotgun (WGS) entry which is preliminary data.</text>
</comment>
<accession>A0A0J6VE77</accession>
<proteinExistence type="predicted"/>